<accession>A0A514K1P6</accession>
<evidence type="ECO:0000256" key="1">
    <source>
        <dbReference type="SAM" id="MobiDB-lite"/>
    </source>
</evidence>
<reference evidence="2 3" key="1">
    <citation type="submission" date="2017-07" db="EMBL/GenBank/DDBJ databases">
        <title>The Complete Genome of Streptomyces asterosporus-ZSY.</title>
        <authorList>
            <person name="Zhang S."/>
        </authorList>
    </citation>
    <scope>NUCLEOTIDE SEQUENCE [LARGE SCALE GENOMIC DNA]</scope>
    <source>
        <strain evidence="2 3">DSM 41452</strain>
    </source>
</reference>
<proteinExistence type="predicted"/>
<accession>A0A7W3QVR7</accession>
<feature type="region of interest" description="Disordered" evidence="1">
    <location>
        <begin position="1"/>
        <end position="58"/>
    </location>
</feature>
<gene>
    <name evidence="2" type="ORF">CD934_32970</name>
</gene>
<dbReference type="EMBL" id="CP022310">
    <property type="protein sequence ID" value="QDI72972.1"/>
    <property type="molecule type" value="Genomic_DNA"/>
</dbReference>
<dbReference type="Proteomes" id="UP000316215">
    <property type="component" value="Chromosome"/>
</dbReference>
<evidence type="ECO:0000313" key="2">
    <source>
        <dbReference type="EMBL" id="QDI72972.1"/>
    </source>
</evidence>
<feature type="compositionally biased region" description="Basic and acidic residues" evidence="1">
    <location>
        <begin position="80"/>
        <end position="99"/>
    </location>
</feature>
<organism evidence="2 3">
    <name type="scientific">Streptomyces calvus</name>
    <dbReference type="NCBI Taxonomy" id="67282"/>
    <lineage>
        <taxon>Bacteria</taxon>
        <taxon>Bacillati</taxon>
        <taxon>Actinomycetota</taxon>
        <taxon>Actinomycetes</taxon>
        <taxon>Kitasatosporales</taxon>
        <taxon>Streptomycetaceae</taxon>
        <taxon>Streptomyces</taxon>
    </lineage>
</organism>
<evidence type="ECO:0000313" key="3">
    <source>
        <dbReference type="Proteomes" id="UP000316215"/>
    </source>
</evidence>
<sequence>MRTTRHTGRPAPGTRSAPEPGPRTASDAHPDHGHDDRHEDTTGGPFAGFPSGSCQVPSHGEISSLIAVTAAANLVLATRRVVDRRRAGHEEGPTDRRSH</sequence>
<keyword evidence="3" id="KW-1185">Reference proteome</keyword>
<dbReference type="KEGG" id="sast:CD934_32970"/>
<name>A0A514K1P6_9ACTN</name>
<dbReference type="RefSeq" id="WP_142233944.1">
    <property type="nucleotide sequence ID" value="NZ_CP022310.1"/>
</dbReference>
<protein>
    <submittedName>
        <fullName evidence="2">Uncharacterized protein</fullName>
    </submittedName>
</protein>
<feature type="compositionally biased region" description="Basic and acidic residues" evidence="1">
    <location>
        <begin position="26"/>
        <end position="41"/>
    </location>
</feature>
<feature type="region of interest" description="Disordered" evidence="1">
    <location>
        <begin position="78"/>
        <end position="99"/>
    </location>
</feature>
<dbReference type="AlphaFoldDB" id="A0A514K1P6"/>